<dbReference type="InterPro" id="IPR028348">
    <property type="entry name" value="FAD-binding_protein"/>
</dbReference>
<dbReference type="PANTHER" id="PTHR42842:SF3">
    <property type="entry name" value="FAD_NAD(P)-BINDING OXIDOREDUCTASE FAMILY PROTEIN"/>
    <property type="match status" value="1"/>
</dbReference>
<dbReference type="SUPFAM" id="SSF51905">
    <property type="entry name" value="FAD/NAD(P)-binding domain"/>
    <property type="match status" value="1"/>
</dbReference>
<dbReference type="AlphaFoldDB" id="A0A9W7KX08"/>
<dbReference type="InterPro" id="IPR036188">
    <property type="entry name" value="FAD/NAD-bd_sf"/>
</dbReference>
<dbReference type="Proteomes" id="UP001165122">
    <property type="component" value="Unassembled WGS sequence"/>
</dbReference>
<reference evidence="3" key="1">
    <citation type="journal article" date="2023" name="Commun. Biol.">
        <title>Genome analysis of Parmales, the sister group of diatoms, reveals the evolutionary specialization of diatoms from phago-mixotrophs to photoautotrophs.</title>
        <authorList>
            <person name="Ban H."/>
            <person name="Sato S."/>
            <person name="Yoshikawa S."/>
            <person name="Yamada K."/>
            <person name="Nakamura Y."/>
            <person name="Ichinomiya M."/>
            <person name="Sato N."/>
            <person name="Blanc-Mathieu R."/>
            <person name="Endo H."/>
            <person name="Kuwata A."/>
            <person name="Ogata H."/>
        </authorList>
    </citation>
    <scope>NUCLEOTIDE SEQUENCE [LARGE SCALE GENOMIC DNA]</scope>
    <source>
        <strain evidence="3">NIES 3700</strain>
    </source>
</reference>
<dbReference type="PANTHER" id="PTHR42842">
    <property type="entry name" value="FAD/NAD(P)-BINDING OXIDOREDUCTASE"/>
    <property type="match status" value="1"/>
</dbReference>
<evidence type="ECO:0000313" key="3">
    <source>
        <dbReference type="Proteomes" id="UP001165122"/>
    </source>
</evidence>
<comment type="caution">
    <text evidence="2">The sequence shown here is derived from an EMBL/GenBank/DDBJ whole genome shotgun (WGS) entry which is preliminary data.</text>
</comment>
<accession>A0A9W7KX08</accession>
<dbReference type="InterPro" id="IPR049516">
    <property type="entry name" value="FAD-depend_C"/>
</dbReference>
<dbReference type="PIRSF" id="PIRSF038984">
    <property type="entry name" value="FAD_binding_protein"/>
    <property type="match status" value="1"/>
</dbReference>
<feature type="domain" description="FAD-dependent protein C-terminal" evidence="1">
    <location>
        <begin position="89"/>
        <end position="314"/>
    </location>
</feature>
<dbReference type="Pfam" id="PF21688">
    <property type="entry name" value="FAD-depend_C"/>
    <property type="match status" value="1"/>
</dbReference>
<keyword evidence="3" id="KW-1185">Reference proteome</keyword>
<organism evidence="2 3">
    <name type="scientific">Triparma laevis f. longispina</name>
    <dbReference type="NCBI Taxonomy" id="1714387"/>
    <lineage>
        <taxon>Eukaryota</taxon>
        <taxon>Sar</taxon>
        <taxon>Stramenopiles</taxon>
        <taxon>Ochrophyta</taxon>
        <taxon>Bolidophyceae</taxon>
        <taxon>Parmales</taxon>
        <taxon>Triparmaceae</taxon>
        <taxon>Triparma</taxon>
    </lineage>
</organism>
<protein>
    <recommendedName>
        <fullName evidence="1">FAD-dependent protein C-terminal domain-containing protein</fullName>
    </recommendedName>
</protein>
<sequence>MRKEIRSLGGEIRFGAKVTSLGYPENGTVKKVRVEYSDVIERGLGKEETERINRMARERVEIGSEDIGHSARDVYKMLHKEKIPLKPKPFAVGFRIEHPQSLINSLQYKEYSDQVVTGKKGTDLANGSKDIVEGVLPVASYRLATDLGYDGKINRPVYSFCMCPGGQIVPASTSEEETVVNGMSFSKRDSEFANSAVVVGVGEEGDEVLEEYWEKWGVLGGMYFQEDIERKSRELGGSNFTVPVQRLPNFLNSTLSPTLPKSSYRLPKKSSPLHTVYPPQITNSLKHAITEIFERQIPGYLDESALLHGVETRTSSPIRIPRDKETYLVEGFENFYVAGEGAGYAGGIVSASCDGIGVAEKVCANMGAEGFEGFGLGGKGVKENY</sequence>
<evidence type="ECO:0000313" key="2">
    <source>
        <dbReference type="EMBL" id="GMI14331.1"/>
    </source>
</evidence>
<proteinExistence type="predicted"/>
<gene>
    <name evidence="2" type="ORF">TrLO_g2478</name>
</gene>
<dbReference type="OrthoDB" id="2690153at2759"/>
<dbReference type="EMBL" id="BRXW01000211">
    <property type="protein sequence ID" value="GMI14331.1"/>
    <property type="molecule type" value="Genomic_DNA"/>
</dbReference>
<dbReference type="Gene3D" id="3.50.50.60">
    <property type="entry name" value="FAD/NAD(P)-binding domain"/>
    <property type="match status" value="2"/>
</dbReference>
<evidence type="ECO:0000259" key="1">
    <source>
        <dbReference type="Pfam" id="PF21688"/>
    </source>
</evidence>
<name>A0A9W7KX08_9STRA</name>